<feature type="transmembrane region" description="Helical" evidence="7">
    <location>
        <begin position="23"/>
        <end position="42"/>
    </location>
</feature>
<keyword evidence="4 7" id="KW-0812">Transmembrane</keyword>
<keyword evidence="5 7" id="KW-1133">Transmembrane helix</keyword>
<feature type="transmembrane region" description="Helical" evidence="7">
    <location>
        <begin position="128"/>
        <end position="147"/>
    </location>
</feature>
<comment type="similarity">
    <text evidence="2">Belongs to the chromate ion transporter (CHR) (TC 2.A.51) family.</text>
</comment>
<comment type="caution">
    <text evidence="8">The sequence shown here is derived from an EMBL/GenBank/DDBJ whole genome shotgun (WGS) entry which is preliminary data.</text>
</comment>
<keyword evidence="6 7" id="KW-0472">Membrane</keyword>
<dbReference type="InterPro" id="IPR003370">
    <property type="entry name" value="Chromate_transpt"/>
</dbReference>
<dbReference type="PANTHER" id="PTHR43663:SF1">
    <property type="entry name" value="CHROMATE TRANSPORTER"/>
    <property type="match status" value="1"/>
</dbReference>
<evidence type="ECO:0000256" key="1">
    <source>
        <dbReference type="ARBA" id="ARBA00004651"/>
    </source>
</evidence>
<accession>A0ABV7ZDI8</accession>
<evidence type="ECO:0000256" key="2">
    <source>
        <dbReference type="ARBA" id="ARBA00005262"/>
    </source>
</evidence>
<dbReference type="RefSeq" id="WP_322471996.1">
    <property type="nucleotide sequence ID" value="NZ_JBHRZG010000024.1"/>
</dbReference>
<keyword evidence="3" id="KW-1003">Cell membrane</keyword>
<reference evidence="9" key="1">
    <citation type="journal article" date="2019" name="Int. J. Syst. Evol. Microbiol.">
        <title>The Global Catalogue of Microorganisms (GCM) 10K type strain sequencing project: providing services to taxonomists for standard genome sequencing and annotation.</title>
        <authorList>
            <consortium name="The Broad Institute Genomics Platform"/>
            <consortium name="The Broad Institute Genome Sequencing Center for Infectious Disease"/>
            <person name="Wu L."/>
            <person name="Ma J."/>
        </authorList>
    </citation>
    <scope>NUCLEOTIDE SEQUENCE [LARGE SCALE GENOMIC DNA]</scope>
    <source>
        <strain evidence="9">CCTCC AB 2017081</strain>
    </source>
</reference>
<feature type="transmembrane region" description="Helical" evidence="7">
    <location>
        <begin position="159"/>
        <end position="188"/>
    </location>
</feature>
<evidence type="ECO:0000313" key="9">
    <source>
        <dbReference type="Proteomes" id="UP001595803"/>
    </source>
</evidence>
<evidence type="ECO:0000256" key="5">
    <source>
        <dbReference type="ARBA" id="ARBA00022989"/>
    </source>
</evidence>
<organism evidence="8 9">
    <name type="scientific">Deinococcus rufus</name>
    <dbReference type="NCBI Taxonomy" id="2136097"/>
    <lineage>
        <taxon>Bacteria</taxon>
        <taxon>Thermotogati</taxon>
        <taxon>Deinococcota</taxon>
        <taxon>Deinococci</taxon>
        <taxon>Deinococcales</taxon>
        <taxon>Deinococcaceae</taxon>
        <taxon>Deinococcus</taxon>
    </lineage>
</organism>
<protein>
    <submittedName>
        <fullName evidence="8">Chromate transporter</fullName>
    </submittedName>
</protein>
<evidence type="ECO:0000313" key="8">
    <source>
        <dbReference type="EMBL" id="MFC3835114.1"/>
    </source>
</evidence>
<dbReference type="Proteomes" id="UP001595803">
    <property type="component" value="Unassembled WGS sequence"/>
</dbReference>
<evidence type="ECO:0000256" key="7">
    <source>
        <dbReference type="SAM" id="Phobius"/>
    </source>
</evidence>
<comment type="subcellular location">
    <subcellularLocation>
        <location evidence="1">Cell membrane</location>
        <topology evidence="1">Multi-pass membrane protein</topology>
    </subcellularLocation>
</comment>
<evidence type="ECO:0000256" key="3">
    <source>
        <dbReference type="ARBA" id="ARBA00022475"/>
    </source>
</evidence>
<proteinExistence type="inferred from homology"/>
<evidence type="ECO:0000256" key="4">
    <source>
        <dbReference type="ARBA" id="ARBA00022692"/>
    </source>
</evidence>
<name>A0ABV7ZDI8_9DEIO</name>
<evidence type="ECO:0000256" key="6">
    <source>
        <dbReference type="ARBA" id="ARBA00023136"/>
    </source>
</evidence>
<feature type="transmembrane region" description="Helical" evidence="7">
    <location>
        <begin position="94"/>
        <end position="116"/>
    </location>
</feature>
<dbReference type="InterPro" id="IPR052518">
    <property type="entry name" value="CHR_Transporter"/>
</dbReference>
<keyword evidence="9" id="KW-1185">Reference proteome</keyword>
<dbReference type="Pfam" id="PF02417">
    <property type="entry name" value="Chromate_transp"/>
    <property type="match status" value="1"/>
</dbReference>
<dbReference type="EMBL" id="JBHRZG010000024">
    <property type="protein sequence ID" value="MFC3835114.1"/>
    <property type="molecule type" value="Genomic_DNA"/>
</dbReference>
<gene>
    <name evidence="8" type="ORF">ACFOSB_19810</name>
</gene>
<dbReference type="PANTHER" id="PTHR43663">
    <property type="entry name" value="CHROMATE TRANSPORT PROTEIN-RELATED"/>
    <property type="match status" value="1"/>
</dbReference>
<sequence length="203" mass="20295">MSFPTAPSRTEESAATDPPTPTALLRMFIGVALSGIGGGLPAHARRALTDRRWLTDAQFAESYTLAQLTPGPNAVNLAAMIGARLCGPAGASTSVVGILLPGLVAMLVAAAVTLGAGPGLPPAVQSGLRGAACAALAVMLTAAIPVVKVGLGVRGGLILAALAVVGLGVLRLDLLPVFAVLVGAGLILNRPRRVPPPPEDDRV</sequence>